<protein>
    <recommendedName>
        <fullName evidence="3">IS110 family transposase</fullName>
    </recommendedName>
</protein>
<keyword evidence="2" id="KW-1185">Reference proteome</keyword>
<evidence type="ECO:0008006" key="3">
    <source>
        <dbReference type="Google" id="ProtNLM"/>
    </source>
</evidence>
<name>A0ABT3RJY1_9BACT</name>
<organism evidence="1 2">
    <name type="scientific">Pontibacter anaerobius</name>
    <dbReference type="NCBI Taxonomy" id="2993940"/>
    <lineage>
        <taxon>Bacteria</taxon>
        <taxon>Pseudomonadati</taxon>
        <taxon>Bacteroidota</taxon>
        <taxon>Cytophagia</taxon>
        <taxon>Cytophagales</taxon>
        <taxon>Hymenobacteraceae</taxon>
        <taxon>Pontibacter</taxon>
    </lineage>
</organism>
<evidence type="ECO:0000313" key="1">
    <source>
        <dbReference type="EMBL" id="MCX2742157.1"/>
    </source>
</evidence>
<accession>A0ABT3RJY1</accession>
<dbReference type="RefSeq" id="WP_266054391.1">
    <property type="nucleotide sequence ID" value="NZ_JAPFQO010000017.1"/>
</dbReference>
<proteinExistence type="predicted"/>
<reference evidence="1 2" key="1">
    <citation type="submission" date="2022-11" db="EMBL/GenBank/DDBJ databases">
        <title>The characterization of three novel Bacteroidetes species and genomic analysis of their roles in tidal elemental geochemical cycles.</title>
        <authorList>
            <person name="Ma K.-J."/>
        </authorList>
    </citation>
    <scope>NUCLEOTIDE SEQUENCE [LARGE SCALE GENOMIC DNA]</scope>
    <source>
        <strain evidence="1 2">M82</strain>
    </source>
</reference>
<dbReference type="Proteomes" id="UP001207228">
    <property type="component" value="Unassembled WGS sequence"/>
</dbReference>
<gene>
    <name evidence="1" type="ORF">OO017_19530</name>
</gene>
<dbReference type="EMBL" id="JAPFQO010000017">
    <property type="protein sequence ID" value="MCX2742157.1"/>
    <property type="molecule type" value="Genomic_DNA"/>
</dbReference>
<sequence>MEKPMQPQVSPFILGIDVSKDSLDVCLVRRGDGVLHHQKFNNNREGFQRMKAWMKQ</sequence>
<evidence type="ECO:0000313" key="2">
    <source>
        <dbReference type="Proteomes" id="UP001207228"/>
    </source>
</evidence>
<comment type="caution">
    <text evidence="1">The sequence shown here is derived from an EMBL/GenBank/DDBJ whole genome shotgun (WGS) entry which is preliminary data.</text>
</comment>